<dbReference type="AlphaFoldDB" id="A0A7X0XD43"/>
<sequence>MFFRSRGEKRDNVAIDEEVLQSILHAAYGDNVSWSGITALRNSDIFTAVQTISSDIASSPIEIKIRGQTDKDSELNYLLNKRPNDYLTPWHFRFVIVANMLLNGSSYVQIIRDKQSNPVELHFLRNSIITIAEENGKIQYMVSSDIKGRTTTLQAADVLHFRMFTLDGFNSYSPLYALAKEVSIQEGSKKFLDSFFKKGASVGGVLKLEKARKSPGELKEYRKEFTEGYLGSKNAGGVLVLDSLMDFKQLEVPTEILRFLNSYNFTTQQVAKAFGLPLSKMGIETVNTSVEQANLDYSQSTLSRLFYSLASEMEFKLIPYPDNHFTDINFNIDRLLEVDPKTKISIVKGLKDANIISLDESRERYGYKPVEQGDRMLTSLNNTWLDTLEEYQLLRAKSKDKGGDDKHGAE</sequence>
<dbReference type="NCBIfam" id="TIGR01537">
    <property type="entry name" value="portal_HK97"/>
    <property type="match status" value="1"/>
</dbReference>
<name>A0A7X0XD43_9LIST</name>
<dbReference type="EMBL" id="JAASTX010000009">
    <property type="protein sequence ID" value="MBC1491939.1"/>
    <property type="molecule type" value="Genomic_DNA"/>
</dbReference>
<protein>
    <submittedName>
        <fullName evidence="1">Phage portal protein</fullName>
    </submittedName>
</protein>
<comment type="caution">
    <text evidence="1">The sequence shown here is derived from an EMBL/GenBank/DDBJ whole genome shotgun (WGS) entry which is preliminary data.</text>
</comment>
<gene>
    <name evidence="1" type="ORF">HCI99_08850</name>
</gene>
<organism evidence="1 2">
    <name type="scientific">Listeria booriae</name>
    <dbReference type="NCBI Taxonomy" id="1552123"/>
    <lineage>
        <taxon>Bacteria</taxon>
        <taxon>Bacillati</taxon>
        <taxon>Bacillota</taxon>
        <taxon>Bacilli</taxon>
        <taxon>Bacillales</taxon>
        <taxon>Listeriaceae</taxon>
        <taxon>Listeria</taxon>
    </lineage>
</organism>
<dbReference type="RefSeq" id="WP_185417445.1">
    <property type="nucleotide sequence ID" value="NZ_JAASTX010000009.1"/>
</dbReference>
<accession>A0A7X0XD43</accession>
<evidence type="ECO:0000313" key="2">
    <source>
        <dbReference type="Proteomes" id="UP000533953"/>
    </source>
</evidence>
<dbReference type="InterPro" id="IPR006427">
    <property type="entry name" value="Portal_HK97"/>
</dbReference>
<reference evidence="1 2" key="1">
    <citation type="submission" date="2020-03" db="EMBL/GenBank/DDBJ databases">
        <title>Soil Listeria distribution.</title>
        <authorList>
            <person name="Liao J."/>
            <person name="Wiedmann M."/>
        </authorList>
    </citation>
    <scope>NUCLEOTIDE SEQUENCE [LARGE SCALE GENOMIC DNA]</scope>
    <source>
        <strain evidence="1 2">FSL L7-1547</strain>
    </source>
</reference>
<proteinExistence type="predicted"/>
<dbReference type="Proteomes" id="UP000533953">
    <property type="component" value="Unassembled WGS sequence"/>
</dbReference>
<evidence type="ECO:0000313" key="1">
    <source>
        <dbReference type="EMBL" id="MBC1491939.1"/>
    </source>
</evidence>
<dbReference type="InterPro" id="IPR006944">
    <property type="entry name" value="Phage/GTA_portal"/>
</dbReference>
<dbReference type="Pfam" id="PF04860">
    <property type="entry name" value="Phage_portal"/>
    <property type="match status" value="1"/>
</dbReference>